<evidence type="ECO:0000313" key="2">
    <source>
        <dbReference type="Proteomes" id="UP001567538"/>
    </source>
</evidence>
<accession>A0ABD1IG89</accession>
<dbReference type="Proteomes" id="UP001567538">
    <property type="component" value="Unassembled WGS sequence"/>
</dbReference>
<sequence length="181" mass="20381">MRPNCQDSNARCMRTKSWPFWEDWKQIFGKDRAIGGTSEVIGKAVKNSVHEEHVADMDGRSDKNIRFDDVLVDDLLQETCGTDHGCDNGDTLLKLLGKLNAETNARLETLSMRIGYEMDLGKAQQNVFNQLGSIPALSEEQRYDLCDIVGKDNSILEIFMGLPEPSKLGYVMRILKKEGLI</sequence>
<dbReference type="PANTHER" id="PTHR46250">
    <property type="entry name" value="MYB/SANT-LIKE DNA-BINDING DOMAIN PROTEIN-RELATED"/>
    <property type="match status" value="1"/>
</dbReference>
<evidence type="ECO:0000313" key="1">
    <source>
        <dbReference type="EMBL" id="KAL1567440.1"/>
    </source>
</evidence>
<gene>
    <name evidence="1" type="ORF">AAHA92_02919</name>
</gene>
<name>A0ABD1IG89_SALDI</name>
<dbReference type="AlphaFoldDB" id="A0ABD1IG89"/>
<dbReference type="EMBL" id="JBEAFC010000002">
    <property type="protein sequence ID" value="KAL1567440.1"/>
    <property type="molecule type" value="Genomic_DNA"/>
</dbReference>
<organism evidence="1 2">
    <name type="scientific">Salvia divinorum</name>
    <name type="common">Maria pastora</name>
    <name type="synonym">Diviner's sage</name>
    <dbReference type="NCBI Taxonomy" id="28513"/>
    <lineage>
        <taxon>Eukaryota</taxon>
        <taxon>Viridiplantae</taxon>
        <taxon>Streptophyta</taxon>
        <taxon>Embryophyta</taxon>
        <taxon>Tracheophyta</taxon>
        <taxon>Spermatophyta</taxon>
        <taxon>Magnoliopsida</taxon>
        <taxon>eudicotyledons</taxon>
        <taxon>Gunneridae</taxon>
        <taxon>Pentapetalae</taxon>
        <taxon>asterids</taxon>
        <taxon>lamiids</taxon>
        <taxon>Lamiales</taxon>
        <taxon>Lamiaceae</taxon>
        <taxon>Nepetoideae</taxon>
        <taxon>Mentheae</taxon>
        <taxon>Salviinae</taxon>
        <taxon>Salvia</taxon>
        <taxon>Salvia subgen. Calosphace</taxon>
    </lineage>
</organism>
<protein>
    <submittedName>
        <fullName evidence="1">Uncharacterized protein</fullName>
    </submittedName>
</protein>
<keyword evidence="2" id="KW-1185">Reference proteome</keyword>
<proteinExistence type="predicted"/>
<reference evidence="1 2" key="1">
    <citation type="submission" date="2024-06" db="EMBL/GenBank/DDBJ databases">
        <title>A chromosome level genome sequence of Diviner's sage (Salvia divinorum).</title>
        <authorList>
            <person name="Ford S.A."/>
            <person name="Ro D.-K."/>
            <person name="Ness R.W."/>
            <person name="Phillips M.A."/>
        </authorList>
    </citation>
    <scope>NUCLEOTIDE SEQUENCE [LARGE SCALE GENOMIC DNA]</scope>
    <source>
        <strain evidence="1">SAF-2024a</strain>
        <tissue evidence="1">Leaf</tissue>
    </source>
</reference>
<comment type="caution">
    <text evidence="1">The sequence shown here is derived from an EMBL/GenBank/DDBJ whole genome shotgun (WGS) entry which is preliminary data.</text>
</comment>